<sequence>MVVVIGERPGLSVPESLGVCVTHLPRQERTDAE</sequence>
<dbReference type="InterPro" id="IPR042251">
    <property type="entry name" value="EutC_C"/>
</dbReference>
<dbReference type="GO" id="GO:0008851">
    <property type="term" value="F:ethanolamine ammonia-lyase activity"/>
    <property type="evidence" value="ECO:0007669"/>
    <property type="project" value="InterPro"/>
</dbReference>
<protein>
    <submittedName>
        <fullName evidence="1">Uncharacterized protein</fullName>
    </submittedName>
</protein>
<keyword evidence="2" id="KW-1185">Reference proteome</keyword>
<dbReference type="GO" id="GO:0006520">
    <property type="term" value="P:amino acid metabolic process"/>
    <property type="evidence" value="ECO:0007669"/>
    <property type="project" value="InterPro"/>
</dbReference>
<dbReference type="InterPro" id="IPR009246">
    <property type="entry name" value="EutC"/>
</dbReference>
<dbReference type="Proteomes" id="UP000270471">
    <property type="component" value="Unassembled WGS sequence"/>
</dbReference>
<reference evidence="1 2" key="1">
    <citation type="submission" date="2017-11" db="EMBL/GenBank/DDBJ databases">
        <title>Draft genome of actinobacteria isolated from guarana (Paullinia cupana (Mart.) Ducke.</title>
        <authorList>
            <person name="Siqueira K.A."/>
            <person name="Liotti R.G."/>
            <person name="Mendes T.A.O."/>
            <person name="Soares M.A."/>
        </authorList>
    </citation>
    <scope>NUCLEOTIDE SEQUENCE [LARGE SCALE GENOMIC DNA]</scope>
    <source>
        <strain evidence="1 2">193</strain>
    </source>
</reference>
<accession>A0A3M0I7T0</accession>
<evidence type="ECO:0000313" key="2">
    <source>
        <dbReference type="Proteomes" id="UP000270471"/>
    </source>
</evidence>
<gene>
    <name evidence="1" type="ORF">CTZ28_17210</name>
</gene>
<dbReference type="Pfam" id="PF05985">
    <property type="entry name" value="EutC"/>
    <property type="match status" value="1"/>
</dbReference>
<comment type="caution">
    <text evidence="1">The sequence shown here is derived from an EMBL/GenBank/DDBJ whole genome shotgun (WGS) entry which is preliminary data.</text>
</comment>
<name>A0A3M0I7T0_9ACTN</name>
<proteinExistence type="predicted"/>
<dbReference type="AlphaFoldDB" id="A0A3M0I7T0"/>
<organism evidence="1 2">
    <name type="scientific">Streptomyces shenzhenensis</name>
    <dbReference type="NCBI Taxonomy" id="943815"/>
    <lineage>
        <taxon>Bacteria</taxon>
        <taxon>Bacillati</taxon>
        <taxon>Actinomycetota</taxon>
        <taxon>Actinomycetes</taxon>
        <taxon>Kitasatosporales</taxon>
        <taxon>Streptomycetaceae</taxon>
        <taxon>Streptomyces</taxon>
    </lineage>
</organism>
<evidence type="ECO:0000313" key="1">
    <source>
        <dbReference type="EMBL" id="RMB84905.1"/>
    </source>
</evidence>
<dbReference type="Gene3D" id="3.40.50.11240">
    <property type="entry name" value="Ethanolamine ammonia-lyase light chain (EutC)"/>
    <property type="match status" value="1"/>
</dbReference>
<dbReference type="EMBL" id="PENI01000009">
    <property type="protein sequence ID" value="RMB84905.1"/>
    <property type="molecule type" value="Genomic_DNA"/>
</dbReference>